<name>A0A4S2MH91_9PEZI</name>
<dbReference type="Proteomes" id="UP000298138">
    <property type="component" value="Unassembled WGS sequence"/>
</dbReference>
<proteinExistence type="predicted"/>
<protein>
    <submittedName>
        <fullName evidence="1">Uncharacterized protein</fullName>
    </submittedName>
</protein>
<accession>A0A4S2MH91</accession>
<dbReference type="InParanoid" id="A0A4S2MH91"/>
<reference evidence="1 2" key="1">
    <citation type="submission" date="2019-04" db="EMBL/GenBank/DDBJ databases">
        <title>Comparative genomics and transcriptomics to analyze fruiting body development in filamentous ascomycetes.</title>
        <authorList>
            <consortium name="DOE Joint Genome Institute"/>
            <person name="Lutkenhaus R."/>
            <person name="Traeger S."/>
            <person name="Breuer J."/>
            <person name="Kuo A."/>
            <person name="Lipzen A."/>
            <person name="Pangilinan J."/>
            <person name="Dilworth D."/>
            <person name="Sandor L."/>
            <person name="Poggeler S."/>
            <person name="Barry K."/>
            <person name="Grigoriev I.V."/>
            <person name="Nowrousian M."/>
        </authorList>
    </citation>
    <scope>NUCLEOTIDE SEQUENCE [LARGE SCALE GENOMIC DNA]</scope>
    <source>
        <strain evidence="1 2">CBS 389.68</strain>
    </source>
</reference>
<dbReference type="AlphaFoldDB" id="A0A4S2MH91"/>
<keyword evidence="2" id="KW-1185">Reference proteome</keyword>
<feature type="non-terminal residue" evidence="1">
    <location>
        <position position="154"/>
    </location>
</feature>
<evidence type="ECO:0000313" key="1">
    <source>
        <dbReference type="EMBL" id="TGZ76220.1"/>
    </source>
</evidence>
<sequence length="154" mass="17237">MLNHLSSLHLLSRPLLIPCLLIPPRRRHLSCSLSPSPRSRRRNNRCLNILPIPPHAPLDPPITRVLFVGRRCSSRSDFVLDTRSVEGRVVVGGCARCVGGWGWWGREGVRGGEVDGGVRGIEGVVVVVGLRREARHHDELDEDREEERDEVVAH</sequence>
<evidence type="ECO:0000313" key="2">
    <source>
        <dbReference type="Proteomes" id="UP000298138"/>
    </source>
</evidence>
<dbReference type="EMBL" id="ML220195">
    <property type="protein sequence ID" value="TGZ76220.1"/>
    <property type="molecule type" value="Genomic_DNA"/>
</dbReference>
<gene>
    <name evidence="1" type="ORF">EX30DRAFT_391272</name>
</gene>
<organism evidence="1 2">
    <name type="scientific">Ascodesmis nigricans</name>
    <dbReference type="NCBI Taxonomy" id="341454"/>
    <lineage>
        <taxon>Eukaryota</taxon>
        <taxon>Fungi</taxon>
        <taxon>Dikarya</taxon>
        <taxon>Ascomycota</taxon>
        <taxon>Pezizomycotina</taxon>
        <taxon>Pezizomycetes</taxon>
        <taxon>Pezizales</taxon>
        <taxon>Ascodesmidaceae</taxon>
        <taxon>Ascodesmis</taxon>
    </lineage>
</organism>